<keyword evidence="9" id="KW-0007">Acetylation</keyword>
<keyword evidence="7" id="KW-0597">Phosphoprotein</keyword>
<evidence type="ECO:0000256" key="3">
    <source>
        <dbReference type="ARBA" id="ARBA00004529"/>
    </source>
</evidence>
<proteinExistence type="inferred from homology"/>
<comment type="caution">
    <text evidence="15">The sequence shown here is derived from an EMBL/GenBank/DDBJ whole genome shotgun (WGS) entry which is preliminary data.</text>
</comment>
<keyword evidence="5" id="KW-0963">Cytoplasm</keyword>
<dbReference type="InterPro" id="IPR008603">
    <property type="entry name" value="DCTN4"/>
</dbReference>
<gene>
    <name evidence="15" type="primary">DCTN4_1</name>
    <name evidence="15" type="ORF">P7K49_003537</name>
</gene>
<name>A0ABQ9W4T4_SAGOE</name>
<evidence type="ECO:0000256" key="8">
    <source>
        <dbReference type="ARBA" id="ARBA00022843"/>
    </source>
</evidence>
<sequence>MPSAEAKLKKNRCANCFDCPGCMHTLSTRATSISTQLPDDPAKTTMKKAYYLACGFCRWTSRDVGMADKSVASGGWQEPENPHTQRMNKLIEYYQQLAQKEKVERDRKKLARRRNYMPLAFSDKYGLGTRLQRPRAGASISTLAGLSLKEGEDQKEIKIEPAQAVDEVEPLPEDYYARPVNLTEVTTLQQRLLQPDFQPVCASQLYPRHKHLLIKRSLRCRLPVKVQRTIGCHTFRQTLVAHRAEDSQWRSRTGRQRNSCGRHSGFASTLVRQLLVQSKRDRFPFLLRFGGAARVASTTLVAGAAVLLAPQRSSSWCRVNGTGSPSDRGLELWKGRVAYYGLKKEARLEIPG</sequence>
<evidence type="ECO:0000256" key="5">
    <source>
        <dbReference type="ARBA" id="ARBA00022490"/>
    </source>
</evidence>
<evidence type="ECO:0000256" key="4">
    <source>
        <dbReference type="ARBA" id="ARBA00004544"/>
    </source>
</evidence>
<evidence type="ECO:0000256" key="2">
    <source>
        <dbReference type="ARBA" id="ARBA00004300"/>
    </source>
</evidence>
<evidence type="ECO:0000256" key="12">
    <source>
        <dbReference type="ARBA" id="ARBA00034776"/>
    </source>
</evidence>
<dbReference type="Proteomes" id="UP001266305">
    <property type="component" value="Unassembled WGS sequence"/>
</dbReference>
<evidence type="ECO:0000256" key="7">
    <source>
        <dbReference type="ARBA" id="ARBA00022553"/>
    </source>
</evidence>
<evidence type="ECO:0000256" key="13">
    <source>
        <dbReference type="ARBA" id="ARBA00034864"/>
    </source>
</evidence>
<accession>A0ABQ9W4T4</accession>
<reference evidence="15 16" key="1">
    <citation type="submission" date="2023-05" db="EMBL/GenBank/DDBJ databases">
        <title>B98-5 Cell Line De Novo Hybrid Assembly: An Optical Mapping Approach.</title>
        <authorList>
            <person name="Kananen K."/>
            <person name="Auerbach J.A."/>
            <person name="Kautto E."/>
            <person name="Blachly J.S."/>
        </authorList>
    </citation>
    <scope>NUCLEOTIDE SEQUENCE [LARGE SCALE GENOMIC DNA]</scope>
    <source>
        <strain evidence="15">B95-8</strain>
        <tissue evidence="15">Cell line</tissue>
    </source>
</reference>
<keyword evidence="16" id="KW-1185">Reference proteome</keyword>
<evidence type="ECO:0000256" key="14">
    <source>
        <dbReference type="ARBA" id="ARBA00093507"/>
    </source>
</evidence>
<evidence type="ECO:0000256" key="10">
    <source>
        <dbReference type="ARBA" id="ARBA00023054"/>
    </source>
</evidence>
<keyword evidence="6" id="KW-1017">Isopeptide bond</keyword>
<dbReference type="PANTHER" id="PTHR13034:SF2">
    <property type="entry name" value="DYNACTIN SUBUNIT 4"/>
    <property type="match status" value="1"/>
</dbReference>
<evidence type="ECO:0000256" key="1">
    <source>
        <dbReference type="ARBA" id="ARBA00004204"/>
    </source>
</evidence>
<protein>
    <recommendedName>
        <fullName evidence="13">Dynactin subunit 4</fullName>
    </recommendedName>
</protein>
<evidence type="ECO:0000256" key="9">
    <source>
        <dbReference type="ARBA" id="ARBA00022990"/>
    </source>
</evidence>
<dbReference type="PANTHER" id="PTHR13034">
    <property type="entry name" value="DYNACTIN P62 SUBUNIT"/>
    <property type="match status" value="1"/>
</dbReference>
<evidence type="ECO:0000256" key="11">
    <source>
        <dbReference type="ARBA" id="ARBA00023212"/>
    </source>
</evidence>
<organism evidence="15 16">
    <name type="scientific">Saguinus oedipus</name>
    <name type="common">Cotton-top tamarin</name>
    <name type="synonym">Oedipomidas oedipus</name>
    <dbReference type="NCBI Taxonomy" id="9490"/>
    <lineage>
        <taxon>Eukaryota</taxon>
        <taxon>Metazoa</taxon>
        <taxon>Chordata</taxon>
        <taxon>Craniata</taxon>
        <taxon>Vertebrata</taxon>
        <taxon>Euteleostomi</taxon>
        <taxon>Mammalia</taxon>
        <taxon>Eutheria</taxon>
        <taxon>Euarchontoglires</taxon>
        <taxon>Primates</taxon>
        <taxon>Haplorrhini</taxon>
        <taxon>Platyrrhini</taxon>
        <taxon>Cebidae</taxon>
        <taxon>Callitrichinae</taxon>
        <taxon>Saguinus</taxon>
    </lineage>
</organism>
<dbReference type="EMBL" id="JASSZA010000002">
    <property type="protein sequence ID" value="KAK2116651.1"/>
    <property type="molecule type" value="Genomic_DNA"/>
</dbReference>
<comment type="subcellular location">
    <subcellularLocation>
        <location evidence="4">Cytoplasm</location>
        <location evidence="4">Cell cortex</location>
    </subcellularLocation>
    <subcellularLocation>
        <location evidence="2">Cytoplasm</location>
        <location evidence="2">Cytoskeleton</location>
        <location evidence="2">Microtubule organizing center</location>
        <location evidence="2">Centrosome</location>
    </subcellularLocation>
    <subcellularLocation>
        <location evidence="3">Cytoplasm</location>
        <location evidence="3">Cytoskeleton</location>
        <location evidence="3">Stress fiber</location>
    </subcellularLocation>
    <subcellularLocation>
        <location evidence="1">Cytoplasm</location>
        <location evidence="1">Myofibril</location>
        <location evidence="1">Sarcomere</location>
    </subcellularLocation>
</comment>
<keyword evidence="8" id="KW-0832">Ubl conjugation</keyword>
<keyword evidence="10" id="KW-0175">Coiled coil</keyword>
<dbReference type="Pfam" id="PF05502">
    <property type="entry name" value="Dynactin_p62"/>
    <property type="match status" value="1"/>
</dbReference>
<evidence type="ECO:0000256" key="6">
    <source>
        <dbReference type="ARBA" id="ARBA00022499"/>
    </source>
</evidence>
<evidence type="ECO:0000313" key="16">
    <source>
        <dbReference type="Proteomes" id="UP001266305"/>
    </source>
</evidence>
<comment type="similarity">
    <text evidence="12">Belongs to the dynactin subunit 4 family.</text>
</comment>
<evidence type="ECO:0000313" key="15">
    <source>
        <dbReference type="EMBL" id="KAK2116651.1"/>
    </source>
</evidence>
<keyword evidence="11" id="KW-0206">Cytoskeleton</keyword>
<comment type="subunit">
    <text evidence="14">Subunit of dynactin, a multiprotein complex part of a tripartite complex with dynein and a adapter, such as BICDL1, BICD2 or HOOK3. The dynactin complex is built around ACTR1A/ACTB filament and consists of an actin-related filament composed of a shoulder domain, a pointed end and a barbed end. Its length is defined by its flexible shoulder domain. The soulder is composed of 2 DCTN1 subunits, 4 DCTN2 and 2 DCTN3. The 4 DCNT2 (via N-terminus) bind the ACTR1A filament and act as molecular rulers to determine the length. The pointed end is important for binding dynein-dynactin cargo adapters. Consists of 4 subunits: ACTR10, DCNT4, DCTN5 and DCTN6. The barbed end is composed of a CAPZA1:CAPZB heterodimers, which binds ACTR1A/ACTB filament and dynactin and stabilizes dynactin. Interacts with ATP7B, but not ATP7A, in a copper-dependent manner. Interacts with ANK2; this interaction is required for localization at costameres. Interacts with N4BP2L1.</text>
</comment>